<gene>
    <name evidence="2" type="ORF">RxyAA322_00310</name>
</gene>
<dbReference type="AlphaFoldDB" id="A0A510HIJ9"/>
<proteinExistence type="predicted"/>
<evidence type="ECO:0000259" key="1">
    <source>
        <dbReference type="Pfam" id="PF01593"/>
    </source>
</evidence>
<dbReference type="Pfam" id="PF01593">
    <property type="entry name" value="Amino_oxidase"/>
    <property type="match status" value="1"/>
</dbReference>
<dbReference type="PANTHER" id="PTHR42841">
    <property type="entry name" value="AMINE OXIDASE"/>
    <property type="match status" value="1"/>
</dbReference>
<protein>
    <submittedName>
        <fullName evidence="2">Amine oxidase</fullName>
    </submittedName>
</protein>
<dbReference type="Proteomes" id="UP000318065">
    <property type="component" value="Chromosome"/>
</dbReference>
<dbReference type="SUPFAM" id="SSF51905">
    <property type="entry name" value="FAD/NAD(P)-binding domain"/>
    <property type="match status" value="1"/>
</dbReference>
<evidence type="ECO:0000313" key="3">
    <source>
        <dbReference type="Proteomes" id="UP000318065"/>
    </source>
</evidence>
<dbReference type="InterPro" id="IPR002937">
    <property type="entry name" value="Amino_oxidase"/>
</dbReference>
<accession>A0A510HIJ9</accession>
<name>A0A510HIJ9_9ACTN</name>
<sequence>MDLARMRLANRARCVKLVLAMKVIVVGAGLAGLTCAKVLHEHGAEVEAFEAADGVGGRVRTDERDGFLLDRGFQVYFTAYPAARRHLDHDALELRAFDPGAIIHRGWGRTVLSDPLRDPGGLPSTLFSRTATLSDKIRVATLALKCMLPGSAPEAAGETALEDESVLDFLRECGFSREFVESFFRPFYGGILLDRSLAASCSVFTFTFRMMVRGEAVVPARGMGEIPRQLASRLPEGRVRLESPVEGLLREQGRVRGIRGPWGEREADAVAVATDAPEARKLTGEKVPEDSVGEICLYYETSGVGSGKKILLNAEEGSFINNAVEISAVSERYAPPGRHLLYAITLGGFDLPDEELLRRGVEELSSWYPRADFRPLGLRRIPYGQFAQPPGMHAALPRNRTATPGLFLAGEYTVDSSINGAILSGERAAREVLGR</sequence>
<feature type="domain" description="Amine oxidase" evidence="1">
    <location>
        <begin position="30"/>
        <end position="433"/>
    </location>
</feature>
<organism evidence="2 3">
    <name type="scientific">Rubrobacter xylanophilus</name>
    <dbReference type="NCBI Taxonomy" id="49319"/>
    <lineage>
        <taxon>Bacteria</taxon>
        <taxon>Bacillati</taxon>
        <taxon>Actinomycetota</taxon>
        <taxon>Rubrobacteria</taxon>
        <taxon>Rubrobacterales</taxon>
        <taxon>Rubrobacteraceae</taxon>
        <taxon>Rubrobacter</taxon>
    </lineage>
</organism>
<reference evidence="2" key="1">
    <citation type="journal article" date="2019" name="Microbiol. Resour. Announc.">
        <title>Complete Genome Sequence of Rubrobacter xylanophilus Strain AA3-22, Isolated from Arima Onsen in Japan.</title>
        <authorList>
            <person name="Tomariguchi N."/>
            <person name="Miyazaki K."/>
        </authorList>
    </citation>
    <scope>NUCLEOTIDE SEQUENCE [LARGE SCALE GENOMIC DNA]</scope>
    <source>
        <strain evidence="2">AA3-22</strain>
    </source>
</reference>
<dbReference type="GO" id="GO:0016491">
    <property type="term" value="F:oxidoreductase activity"/>
    <property type="evidence" value="ECO:0007669"/>
    <property type="project" value="InterPro"/>
</dbReference>
<dbReference type="EMBL" id="AP019791">
    <property type="protein sequence ID" value="BBL78177.1"/>
    <property type="molecule type" value="Genomic_DNA"/>
</dbReference>
<dbReference type="OrthoDB" id="9767561at2"/>
<dbReference type="Gene3D" id="3.50.50.60">
    <property type="entry name" value="FAD/NAD(P)-binding domain"/>
    <property type="match status" value="1"/>
</dbReference>
<dbReference type="PRINTS" id="PR00419">
    <property type="entry name" value="ADXRDTASE"/>
</dbReference>
<dbReference type="RefSeq" id="WP_143526348.1">
    <property type="nucleotide sequence ID" value="NZ_AP019791.1"/>
</dbReference>
<evidence type="ECO:0000313" key="2">
    <source>
        <dbReference type="EMBL" id="BBL78177.1"/>
    </source>
</evidence>
<keyword evidence="3" id="KW-1185">Reference proteome</keyword>
<dbReference type="InterPro" id="IPR036188">
    <property type="entry name" value="FAD/NAD-bd_sf"/>
</dbReference>